<dbReference type="Gene3D" id="1.10.150.80">
    <property type="entry name" value="HRDC domain"/>
    <property type="match status" value="1"/>
</dbReference>
<gene>
    <name evidence="2" type="ORF">HBH39_18935</name>
</gene>
<protein>
    <recommendedName>
        <fullName evidence="1">HRDC domain-containing protein</fullName>
    </recommendedName>
</protein>
<dbReference type="InterPro" id="IPR027417">
    <property type="entry name" value="P-loop_NTPase"/>
</dbReference>
<dbReference type="AlphaFoldDB" id="A0A6G9QQ08"/>
<name>A0A6G9QQ08_9GAMM</name>
<sequence>MASHPSLKYLLKKAFNICTINNTQQRVLSGVAEHGKYLISGARYDSIDEVVFAQLIALGKQSIVISNSIDDMMRICQQLSTVNVFANYIHGQLSDVEVEQRIEGFKACDISILFITPDQAIKGHTLSSAIDLDHSVTVVILNAEKFAADHLHHSPIYDELHCHIAAIELELSTQRKQSFECPKVYVGYTLSKHQIIDIIQQHRLHNAQYSVLDYAFGHLVLESICVKNVNAMLRECAHICTRGTKAIVVVNDKRTGETFFNELSKHANTLSVLGNTSNKEGAMLIAKFAKMKSGILVTNRYSHISDSQAETVVLAQFPLSASHLCSILGAGSNQTGSIKSAYILYRENVSFNHAIYELNCKFPTSKDYQTVIDCIIEAKLTQFDKGFIFSASKQTHIPAQSIFRIMDKLSTLSFLKKTVFFDKGFQSKFDVVNLQRTLPKSINWINESVNKQLADLQSILQTHGCKTQALNTLLGASDQVSCGKCSVCHQSTGNERWNNRVNRSTANDAQEDRQKNNISNQLSHQLYRNPYSALSSDITEDYDREIAGTFTRHKQSSVDLNLNDPIETQLCILRKTVAKRLNIPELSVFNDTTLKLISDLKPQNIHQLNAIEGFYGSQRAAVFGKEIINIIRVVK</sequence>
<dbReference type="RefSeq" id="WP_167680380.1">
    <property type="nucleotide sequence ID" value="NZ_CP050315.1"/>
</dbReference>
<evidence type="ECO:0000313" key="3">
    <source>
        <dbReference type="Proteomes" id="UP000502608"/>
    </source>
</evidence>
<dbReference type="InterPro" id="IPR044876">
    <property type="entry name" value="HRDC_dom_sf"/>
</dbReference>
<evidence type="ECO:0000259" key="1">
    <source>
        <dbReference type="PROSITE" id="PS50967"/>
    </source>
</evidence>
<geneLocation type="plasmid" evidence="2 3">
    <name>pPN3F2_2</name>
</geneLocation>
<dbReference type="Gene3D" id="3.40.50.300">
    <property type="entry name" value="P-loop containing nucleotide triphosphate hydrolases"/>
    <property type="match status" value="1"/>
</dbReference>
<dbReference type="SUPFAM" id="SSF52540">
    <property type="entry name" value="P-loop containing nucleoside triphosphate hydrolases"/>
    <property type="match status" value="1"/>
</dbReference>
<feature type="domain" description="HRDC" evidence="1">
    <location>
        <begin position="560"/>
        <end position="635"/>
    </location>
</feature>
<dbReference type="GO" id="GO:0000166">
    <property type="term" value="F:nucleotide binding"/>
    <property type="evidence" value="ECO:0007669"/>
    <property type="project" value="InterPro"/>
</dbReference>
<dbReference type="Proteomes" id="UP000502608">
    <property type="component" value="Plasmid pPN3F2_2"/>
</dbReference>
<dbReference type="InterPro" id="IPR002121">
    <property type="entry name" value="HRDC_dom"/>
</dbReference>
<dbReference type="GO" id="GO:0003676">
    <property type="term" value="F:nucleic acid binding"/>
    <property type="evidence" value="ECO:0007669"/>
    <property type="project" value="InterPro"/>
</dbReference>
<dbReference type="PROSITE" id="PS50967">
    <property type="entry name" value="HRDC"/>
    <property type="match status" value="1"/>
</dbReference>
<dbReference type="InterPro" id="IPR010997">
    <property type="entry name" value="HRDC-like_sf"/>
</dbReference>
<dbReference type="Pfam" id="PF00570">
    <property type="entry name" value="HRDC"/>
    <property type="match status" value="1"/>
</dbReference>
<dbReference type="SUPFAM" id="SSF47819">
    <property type="entry name" value="HRDC-like"/>
    <property type="match status" value="1"/>
</dbReference>
<reference evidence="2 3" key="1">
    <citation type="submission" date="2020-03" db="EMBL/GenBank/DDBJ databases">
        <title>Complete genome sequence of Shewanella sp.</title>
        <authorList>
            <person name="Kim Y.-S."/>
            <person name="Kim S.-J."/>
            <person name="Jung H.-K."/>
            <person name="Kim K.-H."/>
        </authorList>
    </citation>
    <scope>NUCLEOTIDE SEQUENCE [LARGE SCALE GENOMIC DNA]</scope>
    <source>
        <strain evidence="2 3">PN3F2</strain>
        <plasmid evidence="2 3">pPN3F2_2</plasmid>
    </source>
</reference>
<keyword evidence="3" id="KW-1185">Reference proteome</keyword>
<accession>A0A6G9QQ08</accession>
<keyword evidence="2" id="KW-0614">Plasmid</keyword>
<evidence type="ECO:0000313" key="2">
    <source>
        <dbReference type="EMBL" id="QIR16552.1"/>
    </source>
</evidence>
<dbReference type="EMBL" id="CP050315">
    <property type="protein sequence ID" value="QIR16552.1"/>
    <property type="molecule type" value="Genomic_DNA"/>
</dbReference>
<dbReference type="KEGG" id="saes:HBH39_18935"/>
<proteinExistence type="predicted"/>
<organism evidence="2 3">
    <name type="scientific">Shewanella aestuarii</name>
    <dbReference type="NCBI Taxonomy" id="1028752"/>
    <lineage>
        <taxon>Bacteria</taxon>
        <taxon>Pseudomonadati</taxon>
        <taxon>Pseudomonadota</taxon>
        <taxon>Gammaproteobacteria</taxon>
        <taxon>Alteromonadales</taxon>
        <taxon>Shewanellaceae</taxon>
        <taxon>Shewanella</taxon>
    </lineage>
</organism>